<name>A0AAV6V5D2_9ARAC</name>
<reference evidence="1 2" key="1">
    <citation type="journal article" date="2022" name="Nat. Ecol. Evol.">
        <title>A masculinizing supergene underlies an exaggerated male reproductive morph in a spider.</title>
        <authorList>
            <person name="Hendrickx F."/>
            <person name="De Corte Z."/>
            <person name="Sonet G."/>
            <person name="Van Belleghem S.M."/>
            <person name="Kostlbacher S."/>
            <person name="Vangestel C."/>
        </authorList>
    </citation>
    <scope>NUCLEOTIDE SEQUENCE [LARGE SCALE GENOMIC DNA]</scope>
    <source>
        <strain evidence="1">W744_W776</strain>
    </source>
</reference>
<evidence type="ECO:0000313" key="1">
    <source>
        <dbReference type="EMBL" id="KAG8191894.1"/>
    </source>
</evidence>
<dbReference type="Proteomes" id="UP000827092">
    <property type="component" value="Unassembled WGS sequence"/>
</dbReference>
<keyword evidence="2" id="KW-1185">Reference proteome</keyword>
<dbReference type="EMBL" id="JAFNEN010000150">
    <property type="protein sequence ID" value="KAG8191894.1"/>
    <property type="molecule type" value="Genomic_DNA"/>
</dbReference>
<sequence length="102" mass="11387">MASQTFLPVFSHAYLSSQNPPPVTLSGLSVTVKSDHRDKNPSMPDDRLLRGRLSASGKSYGRWRGMQHVNSGPTRTLPRVFLLGLTLWGDYMVARRCTDGWP</sequence>
<evidence type="ECO:0000313" key="2">
    <source>
        <dbReference type="Proteomes" id="UP000827092"/>
    </source>
</evidence>
<accession>A0AAV6V5D2</accession>
<gene>
    <name evidence="1" type="ORF">JTE90_019828</name>
</gene>
<organism evidence="1 2">
    <name type="scientific">Oedothorax gibbosus</name>
    <dbReference type="NCBI Taxonomy" id="931172"/>
    <lineage>
        <taxon>Eukaryota</taxon>
        <taxon>Metazoa</taxon>
        <taxon>Ecdysozoa</taxon>
        <taxon>Arthropoda</taxon>
        <taxon>Chelicerata</taxon>
        <taxon>Arachnida</taxon>
        <taxon>Araneae</taxon>
        <taxon>Araneomorphae</taxon>
        <taxon>Entelegynae</taxon>
        <taxon>Araneoidea</taxon>
        <taxon>Linyphiidae</taxon>
        <taxon>Erigoninae</taxon>
        <taxon>Oedothorax</taxon>
    </lineage>
</organism>
<comment type="caution">
    <text evidence="1">The sequence shown here is derived from an EMBL/GenBank/DDBJ whole genome shotgun (WGS) entry which is preliminary data.</text>
</comment>
<dbReference type="AlphaFoldDB" id="A0AAV6V5D2"/>
<proteinExistence type="predicted"/>
<protein>
    <submittedName>
        <fullName evidence="1">Uncharacterized protein</fullName>
    </submittedName>
</protein>